<dbReference type="Pfam" id="PF00078">
    <property type="entry name" value="RVT_1"/>
    <property type="match status" value="1"/>
</dbReference>
<name>A0A8S0ZS81_ARCPL</name>
<dbReference type="InterPro" id="IPR000477">
    <property type="entry name" value="RT_dom"/>
</dbReference>
<dbReference type="EMBL" id="CADEBD010000300">
    <property type="protein sequence ID" value="CAB3236247.1"/>
    <property type="molecule type" value="Genomic_DNA"/>
</dbReference>
<dbReference type="OrthoDB" id="7492126at2759"/>
<dbReference type="PANTHER" id="PTHR19446">
    <property type="entry name" value="REVERSE TRANSCRIPTASES"/>
    <property type="match status" value="1"/>
</dbReference>
<evidence type="ECO:0000313" key="3">
    <source>
        <dbReference type="Proteomes" id="UP000494256"/>
    </source>
</evidence>
<proteinExistence type="predicted"/>
<evidence type="ECO:0000313" key="2">
    <source>
        <dbReference type="EMBL" id="CAB3236247.1"/>
    </source>
</evidence>
<dbReference type="SUPFAM" id="SSF56672">
    <property type="entry name" value="DNA/RNA polymerases"/>
    <property type="match status" value="1"/>
</dbReference>
<dbReference type="InterPro" id="IPR043502">
    <property type="entry name" value="DNA/RNA_pol_sf"/>
</dbReference>
<accession>A0A8S0ZS81</accession>
<comment type="caution">
    <text evidence="2">The sequence shown here is derived from an EMBL/GenBank/DDBJ whole genome shotgun (WGS) entry which is preliminary data.</text>
</comment>
<dbReference type="Proteomes" id="UP000494256">
    <property type="component" value="Unassembled WGS sequence"/>
</dbReference>
<protein>
    <recommendedName>
        <fullName evidence="1">Reverse transcriptase domain-containing protein</fullName>
    </recommendedName>
</protein>
<organism evidence="2 3">
    <name type="scientific">Arctia plantaginis</name>
    <name type="common">Wood tiger moth</name>
    <name type="synonym">Phalaena plantaginis</name>
    <dbReference type="NCBI Taxonomy" id="874455"/>
    <lineage>
        <taxon>Eukaryota</taxon>
        <taxon>Metazoa</taxon>
        <taxon>Ecdysozoa</taxon>
        <taxon>Arthropoda</taxon>
        <taxon>Hexapoda</taxon>
        <taxon>Insecta</taxon>
        <taxon>Pterygota</taxon>
        <taxon>Neoptera</taxon>
        <taxon>Endopterygota</taxon>
        <taxon>Lepidoptera</taxon>
        <taxon>Glossata</taxon>
        <taxon>Ditrysia</taxon>
        <taxon>Noctuoidea</taxon>
        <taxon>Erebidae</taxon>
        <taxon>Arctiinae</taxon>
        <taxon>Arctia</taxon>
    </lineage>
</organism>
<gene>
    <name evidence="2" type="ORF">APLA_LOCUS7334</name>
</gene>
<dbReference type="PROSITE" id="PS50878">
    <property type="entry name" value="RT_POL"/>
    <property type="match status" value="1"/>
</dbReference>
<dbReference type="GO" id="GO:0071897">
    <property type="term" value="P:DNA biosynthetic process"/>
    <property type="evidence" value="ECO:0007669"/>
    <property type="project" value="UniProtKB-ARBA"/>
</dbReference>
<dbReference type="CDD" id="cd01650">
    <property type="entry name" value="RT_nLTR_like"/>
    <property type="match status" value="1"/>
</dbReference>
<reference evidence="2 3" key="1">
    <citation type="submission" date="2020-04" db="EMBL/GenBank/DDBJ databases">
        <authorList>
            <person name="Wallbank WR R."/>
            <person name="Pardo Diaz C."/>
            <person name="Kozak K."/>
            <person name="Martin S."/>
            <person name="Jiggins C."/>
            <person name="Moest M."/>
            <person name="Warren A I."/>
            <person name="Byers J.R.P. K."/>
            <person name="Montejo-Kovacevich G."/>
            <person name="Yen C E."/>
        </authorList>
    </citation>
    <scope>NUCLEOTIDE SEQUENCE [LARGE SCALE GENOMIC DNA]</scope>
</reference>
<evidence type="ECO:0000259" key="1">
    <source>
        <dbReference type="PROSITE" id="PS50878"/>
    </source>
</evidence>
<dbReference type="AlphaFoldDB" id="A0A8S0ZS81"/>
<sequence length="279" mass="30544">MADRRSAMWLVGEVFDASLASGRFPECWKSGKLVLLRKPGRPADSVAAYRPIVLLDEAGKLFERVLSARIVRHLCEVGPDLSDAQFGFRAGRSTVDAVLRLRAVTEEAVSCGGVLLAVSLDIANAFNSLPFSCIREALHYHGVPKYLRRLVADYLEERTVVYEDREGNLRCRPMSCGVPQGSVLGPLLWNIGYDVVNSVLVPVRAQMKYLGLILDGRWLFDEHFRQLAPKLVGAASALGATFAQYGWTQRRDKTAVHGGCPVNGTVRCTGVGGGSDRPE</sequence>
<feature type="domain" description="Reverse transcriptase" evidence="1">
    <location>
        <begin position="17"/>
        <end position="279"/>
    </location>
</feature>